<dbReference type="Proteomes" id="UP000216478">
    <property type="component" value="Unassembled WGS sequence"/>
</dbReference>
<gene>
    <name evidence="1" type="ORF">CEV33_0655</name>
</gene>
<comment type="caution">
    <text evidence="1">The sequence shown here is derived from an EMBL/GenBank/DDBJ whole genome shotgun (WGS) entry which is preliminary data.</text>
</comment>
<proteinExistence type="predicted"/>
<dbReference type="AlphaFoldDB" id="A0A256FGQ5"/>
<evidence type="ECO:0000313" key="1">
    <source>
        <dbReference type="EMBL" id="OYR13856.1"/>
    </source>
</evidence>
<sequence length="42" mass="4813">MEMIVPIAMAVSARYHFARVRIVPASLVMLANIIQKFEERIP</sequence>
<reference evidence="1 2" key="1">
    <citation type="submission" date="2017-07" db="EMBL/GenBank/DDBJ databases">
        <title>Phylogenetic study on the rhizospheric bacterium Ochrobactrum sp. A44.</title>
        <authorList>
            <person name="Krzyzanowska D.M."/>
            <person name="Ossowicki A."/>
            <person name="Rajewska M."/>
            <person name="Maciag T."/>
            <person name="Kaczynski Z."/>
            <person name="Czerwicka M."/>
            <person name="Jafra S."/>
        </authorList>
    </citation>
    <scope>NUCLEOTIDE SEQUENCE [LARGE SCALE GENOMIC DNA]</scope>
    <source>
        <strain evidence="1 2">OgA9a</strain>
    </source>
</reference>
<accession>A0A256FGQ5</accession>
<evidence type="ECO:0000313" key="2">
    <source>
        <dbReference type="Proteomes" id="UP000216478"/>
    </source>
</evidence>
<dbReference type="EMBL" id="NNRL01000157">
    <property type="protein sequence ID" value="OYR13856.1"/>
    <property type="molecule type" value="Genomic_DNA"/>
</dbReference>
<name>A0A256FGQ5_9HYPH</name>
<organism evidence="1 2">
    <name type="scientific">Brucella grignonensis</name>
    <dbReference type="NCBI Taxonomy" id="94627"/>
    <lineage>
        <taxon>Bacteria</taxon>
        <taxon>Pseudomonadati</taxon>
        <taxon>Pseudomonadota</taxon>
        <taxon>Alphaproteobacteria</taxon>
        <taxon>Hyphomicrobiales</taxon>
        <taxon>Brucellaceae</taxon>
        <taxon>Brucella/Ochrobactrum group</taxon>
        <taxon>Brucella</taxon>
    </lineage>
</organism>
<protein>
    <submittedName>
        <fullName evidence="1">Extracellular solute-binding domain protein</fullName>
    </submittedName>
</protein>
<keyword evidence="2" id="KW-1185">Reference proteome</keyword>